<dbReference type="Pfam" id="PF04828">
    <property type="entry name" value="GFA"/>
    <property type="match status" value="1"/>
</dbReference>
<dbReference type="Proteomes" id="UP001305779">
    <property type="component" value="Unassembled WGS sequence"/>
</dbReference>
<accession>A0ABR0EJ05</accession>
<dbReference type="InterPro" id="IPR006913">
    <property type="entry name" value="CENP-V/GFA"/>
</dbReference>
<evidence type="ECO:0000313" key="5">
    <source>
        <dbReference type="EMBL" id="KAK4501417.1"/>
    </source>
</evidence>
<comment type="caution">
    <text evidence="5">The sequence shown here is derived from an EMBL/GenBank/DDBJ whole genome shotgun (WGS) entry which is preliminary data.</text>
</comment>
<dbReference type="PANTHER" id="PTHR28620:SF1">
    <property type="entry name" value="CENP-V_GFA DOMAIN-CONTAINING PROTEIN"/>
    <property type="match status" value="1"/>
</dbReference>
<keyword evidence="6" id="KW-1185">Reference proteome</keyword>
<name>A0ABR0EJ05_ZASCE</name>
<gene>
    <name evidence="5" type="ORF">PRZ48_007226</name>
</gene>
<dbReference type="PANTHER" id="PTHR28620">
    <property type="entry name" value="CENTROMERE PROTEIN V"/>
    <property type="match status" value="1"/>
</dbReference>
<evidence type="ECO:0000256" key="3">
    <source>
        <dbReference type="ARBA" id="ARBA00022833"/>
    </source>
</evidence>
<proteinExistence type="inferred from homology"/>
<keyword evidence="2" id="KW-0479">Metal-binding</keyword>
<dbReference type="PROSITE" id="PS51891">
    <property type="entry name" value="CENP_V_GFA"/>
    <property type="match status" value="1"/>
</dbReference>
<dbReference type="EMBL" id="JAXOVC010000005">
    <property type="protein sequence ID" value="KAK4501417.1"/>
    <property type="molecule type" value="Genomic_DNA"/>
</dbReference>
<dbReference type="InterPro" id="IPR052355">
    <property type="entry name" value="CENP-V-like"/>
</dbReference>
<organism evidence="5 6">
    <name type="scientific">Zasmidium cellare</name>
    <name type="common">Wine cellar mold</name>
    <name type="synonym">Racodium cellare</name>
    <dbReference type="NCBI Taxonomy" id="395010"/>
    <lineage>
        <taxon>Eukaryota</taxon>
        <taxon>Fungi</taxon>
        <taxon>Dikarya</taxon>
        <taxon>Ascomycota</taxon>
        <taxon>Pezizomycotina</taxon>
        <taxon>Dothideomycetes</taxon>
        <taxon>Dothideomycetidae</taxon>
        <taxon>Mycosphaerellales</taxon>
        <taxon>Mycosphaerellaceae</taxon>
        <taxon>Zasmidium</taxon>
    </lineage>
</organism>
<sequence length="159" mass="18105">MSSDVPAEPPFPLEETGIWGHYDLHCHCGAVRYTMKMSSPLFEEESQGKGVWKVADCACSWCERTGSLVVHPFEENVTWTRGVENLSKYSFGNKNVEHLFCKNCGSFVGSDSGDMFKKMGSKPRTVVNVRMLKDFDMKKLTIKRSEFMKQMPPKYSIDD</sequence>
<dbReference type="InterPro" id="IPR011057">
    <property type="entry name" value="Mss4-like_sf"/>
</dbReference>
<feature type="domain" description="CENP-V/GFA" evidence="4">
    <location>
        <begin position="22"/>
        <end position="156"/>
    </location>
</feature>
<evidence type="ECO:0000256" key="1">
    <source>
        <dbReference type="ARBA" id="ARBA00005495"/>
    </source>
</evidence>
<protein>
    <recommendedName>
        <fullName evidence="4">CENP-V/GFA domain-containing protein</fullName>
    </recommendedName>
</protein>
<evidence type="ECO:0000256" key="2">
    <source>
        <dbReference type="ARBA" id="ARBA00022723"/>
    </source>
</evidence>
<evidence type="ECO:0000313" key="6">
    <source>
        <dbReference type="Proteomes" id="UP001305779"/>
    </source>
</evidence>
<reference evidence="5 6" key="1">
    <citation type="journal article" date="2023" name="G3 (Bethesda)">
        <title>A chromosome-level genome assembly of Zasmidium syzygii isolated from banana leaves.</title>
        <authorList>
            <person name="van Westerhoven A.C."/>
            <person name="Mehrabi R."/>
            <person name="Talebi R."/>
            <person name="Steentjes M.B.F."/>
            <person name="Corcolon B."/>
            <person name="Chong P.A."/>
            <person name="Kema G.H.J."/>
            <person name="Seidl M.F."/>
        </authorList>
    </citation>
    <scope>NUCLEOTIDE SEQUENCE [LARGE SCALE GENOMIC DNA]</scope>
    <source>
        <strain evidence="5 6">P124</strain>
    </source>
</reference>
<dbReference type="SUPFAM" id="SSF51316">
    <property type="entry name" value="Mss4-like"/>
    <property type="match status" value="1"/>
</dbReference>
<dbReference type="Gene3D" id="2.170.150.70">
    <property type="match status" value="1"/>
</dbReference>
<keyword evidence="3" id="KW-0862">Zinc</keyword>
<evidence type="ECO:0000259" key="4">
    <source>
        <dbReference type="PROSITE" id="PS51891"/>
    </source>
</evidence>
<comment type="similarity">
    <text evidence="1">Belongs to the Gfa family.</text>
</comment>